<proteinExistence type="predicted"/>
<dbReference type="AlphaFoldDB" id="A0A059CFS7"/>
<accession>A0A059CFS7</accession>
<evidence type="ECO:0000313" key="1">
    <source>
        <dbReference type="EMBL" id="KCW77232.1"/>
    </source>
</evidence>
<protein>
    <submittedName>
        <fullName evidence="1">Uncharacterized protein</fullName>
    </submittedName>
</protein>
<organism evidence="1">
    <name type="scientific">Eucalyptus grandis</name>
    <name type="common">Flooded gum</name>
    <dbReference type="NCBI Taxonomy" id="71139"/>
    <lineage>
        <taxon>Eukaryota</taxon>
        <taxon>Viridiplantae</taxon>
        <taxon>Streptophyta</taxon>
        <taxon>Embryophyta</taxon>
        <taxon>Tracheophyta</taxon>
        <taxon>Spermatophyta</taxon>
        <taxon>Magnoliopsida</taxon>
        <taxon>eudicotyledons</taxon>
        <taxon>Gunneridae</taxon>
        <taxon>Pentapetalae</taxon>
        <taxon>rosids</taxon>
        <taxon>malvids</taxon>
        <taxon>Myrtales</taxon>
        <taxon>Myrtaceae</taxon>
        <taxon>Myrtoideae</taxon>
        <taxon>Eucalypteae</taxon>
        <taxon>Eucalyptus</taxon>
    </lineage>
</organism>
<sequence>MAKFLVLLHKIAGNKETGKDSIQRRQGGISCLDENRMGLFGITGFPSVIPWGVFANSQHTKRNQKQEEGCIQTDIS</sequence>
<gene>
    <name evidence="1" type="ORF">EUGRSUZ_D01589</name>
</gene>
<reference evidence="1" key="1">
    <citation type="submission" date="2013-07" db="EMBL/GenBank/DDBJ databases">
        <title>The genome of Eucalyptus grandis.</title>
        <authorList>
            <person name="Schmutz J."/>
            <person name="Hayes R."/>
            <person name="Myburg A."/>
            <person name="Tuskan G."/>
            <person name="Grattapaglia D."/>
            <person name="Rokhsar D.S."/>
        </authorList>
    </citation>
    <scope>NUCLEOTIDE SEQUENCE</scope>
    <source>
        <tissue evidence="1">Leaf extractions</tissue>
    </source>
</reference>
<dbReference type="InParanoid" id="A0A059CFS7"/>
<dbReference type="EMBL" id="KK198756">
    <property type="protein sequence ID" value="KCW77232.1"/>
    <property type="molecule type" value="Genomic_DNA"/>
</dbReference>
<name>A0A059CFS7_EUCGR</name>
<dbReference type="Gramene" id="KCW77232">
    <property type="protein sequence ID" value="KCW77232"/>
    <property type="gene ID" value="EUGRSUZ_D01589"/>
</dbReference>